<evidence type="ECO:0000313" key="5">
    <source>
        <dbReference type="Proteomes" id="UP001566132"/>
    </source>
</evidence>
<keyword evidence="5" id="KW-1185">Reference proteome</keyword>
<dbReference type="InterPro" id="IPR001878">
    <property type="entry name" value="Znf_CCHC"/>
</dbReference>
<gene>
    <name evidence="4" type="ORF">ABEB36_000024</name>
</gene>
<organism evidence="4 5">
    <name type="scientific">Hypothenemus hampei</name>
    <name type="common">Coffee berry borer</name>
    <dbReference type="NCBI Taxonomy" id="57062"/>
    <lineage>
        <taxon>Eukaryota</taxon>
        <taxon>Metazoa</taxon>
        <taxon>Ecdysozoa</taxon>
        <taxon>Arthropoda</taxon>
        <taxon>Hexapoda</taxon>
        <taxon>Insecta</taxon>
        <taxon>Pterygota</taxon>
        <taxon>Neoptera</taxon>
        <taxon>Endopterygota</taxon>
        <taxon>Coleoptera</taxon>
        <taxon>Polyphaga</taxon>
        <taxon>Cucujiformia</taxon>
        <taxon>Curculionidae</taxon>
        <taxon>Scolytinae</taxon>
        <taxon>Hypothenemus</taxon>
    </lineage>
</organism>
<dbReference type="SMART" id="SM00343">
    <property type="entry name" value="ZnF_C2HC"/>
    <property type="match status" value="2"/>
</dbReference>
<dbReference type="Pfam" id="PF00098">
    <property type="entry name" value="zf-CCHC"/>
    <property type="match status" value="1"/>
</dbReference>
<dbReference type="InterPro" id="IPR036875">
    <property type="entry name" value="Znf_CCHC_sf"/>
</dbReference>
<evidence type="ECO:0000256" key="1">
    <source>
        <dbReference type="PROSITE-ProRule" id="PRU00047"/>
    </source>
</evidence>
<accession>A0ABD1FA12</accession>
<evidence type="ECO:0000313" key="4">
    <source>
        <dbReference type="EMBL" id="KAL1516100.1"/>
    </source>
</evidence>
<sequence length="338" mass="38849">MENLDKSLGAIAAILEKLQQRSQEECGNSNDRDNVTSPITPKTPLNLTLPNFDPELTDSTVWITKIEGFKEEFKWSDRETVSRIGPFLTKSAEIWFRAWRPEEESWKTFKTDFLQSFPKQRNLGKLLADAVSYSSSDAQSYVDYARLKLEKLKSVRANWSELDLIDIIIHSIQDHAVRTAAFNCNVKTVSELIAYLVNFVKNPQTTEKPFLKQDRLELKRKRPHQTNSPNSTSQVCFICRRTGHIARDCRQNSNNKSEKSNKGLICRYCKKPGHEISNCFAKINKENRIQNGVSDSENNSNPKKRVMINSSHKGTPRNVSHHKFYALIISQVINILKY</sequence>
<reference evidence="4 5" key="1">
    <citation type="submission" date="2024-05" db="EMBL/GenBank/DDBJ databases">
        <title>Genetic variation in Jamaican populations of the coffee berry borer (Hypothenemus hampei).</title>
        <authorList>
            <person name="Errbii M."/>
            <person name="Myrie A."/>
        </authorList>
    </citation>
    <scope>NUCLEOTIDE SEQUENCE [LARGE SCALE GENOMIC DNA]</scope>
    <source>
        <strain evidence="4">JA-Hopewell-2020-01-JO</strain>
        <tissue evidence="4">Whole body</tissue>
    </source>
</reference>
<keyword evidence="1" id="KW-0863">Zinc-finger</keyword>
<proteinExistence type="predicted"/>
<dbReference type="EMBL" id="JBDJPC010000001">
    <property type="protein sequence ID" value="KAL1516100.1"/>
    <property type="molecule type" value="Genomic_DNA"/>
</dbReference>
<dbReference type="GO" id="GO:0008270">
    <property type="term" value="F:zinc ion binding"/>
    <property type="evidence" value="ECO:0007669"/>
    <property type="project" value="UniProtKB-KW"/>
</dbReference>
<feature type="region of interest" description="Disordered" evidence="2">
    <location>
        <begin position="290"/>
        <end position="315"/>
    </location>
</feature>
<feature type="compositionally biased region" description="Polar residues" evidence="2">
    <location>
        <begin position="290"/>
        <end position="301"/>
    </location>
</feature>
<feature type="region of interest" description="Disordered" evidence="2">
    <location>
        <begin position="22"/>
        <end position="42"/>
    </location>
</feature>
<evidence type="ECO:0000259" key="3">
    <source>
        <dbReference type="PROSITE" id="PS50158"/>
    </source>
</evidence>
<dbReference type="SUPFAM" id="SSF57756">
    <property type="entry name" value="Retrovirus zinc finger-like domains"/>
    <property type="match status" value="1"/>
</dbReference>
<dbReference type="AlphaFoldDB" id="A0ABD1FA12"/>
<dbReference type="Gene3D" id="4.10.60.10">
    <property type="entry name" value="Zinc finger, CCHC-type"/>
    <property type="match status" value="1"/>
</dbReference>
<feature type="compositionally biased region" description="Basic and acidic residues" evidence="2">
    <location>
        <begin position="22"/>
        <end position="34"/>
    </location>
</feature>
<evidence type="ECO:0000256" key="2">
    <source>
        <dbReference type="SAM" id="MobiDB-lite"/>
    </source>
</evidence>
<dbReference type="Proteomes" id="UP001566132">
    <property type="component" value="Unassembled WGS sequence"/>
</dbReference>
<keyword evidence="1" id="KW-0862">Zinc</keyword>
<feature type="domain" description="CCHC-type" evidence="3">
    <location>
        <begin position="236"/>
        <end position="251"/>
    </location>
</feature>
<name>A0ABD1FA12_HYPHA</name>
<dbReference type="PROSITE" id="PS50158">
    <property type="entry name" value="ZF_CCHC"/>
    <property type="match status" value="1"/>
</dbReference>
<protein>
    <recommendedName>
        <fullName evidence="3">CCHC-type domain-containing protein</fullName>
    </recommendedName>
</protein>
<comment type="caution">
    <text evidence="4">The sequence shown here is derived from an EMBL/GenBank/DDBJ whole genome shotgun (WGS) entry which is preliminary data.</text>
</comment>
<keyword evidence="1" id="KW-0479">Metal-binding</keyword>